<evidence type="ECO:0000313" key="2">
    <source>
        <dbReference type="EMBL" id="KAG0298081.1"/>
    </source>
</evidence>
<dbReference type="SUPFAM" id="SSF51905">
    <property type="entry name" value="FAD/NAD(P)-binding domain"/>
    <property type="match status" value="1"/>
</dbReference>
<reference evidence="2 3" key="1">
    <citation type="journal article" date="2020" name="Fungal Divers.">
        <title>Resolving the Mortierellaceae phylogeny through synthesis of multi-gene phylogenetics and phylogenomics.</title>
        <authorList>
            <person name="Vandepol N."/>
            <person name="Liber J."/>
            <person name="Desiro A."/>
            <person name="Na H."/>
            <person name="Kennedy M."/>
            <person name="Barry K."/>
            <person name="Grigoriev I.V."/>
            <person name="Miller A.N."/>
            <person name="O'Donnell K."/>
            <person name="Stajich J.E."/>
            <person name="Bonito G."/>
        </authorList>
    </citation>
    <scope>NUCLEOTIDE SEQUENCE [LARGE SCALE GENOMIC DNA]</scope>
    <source>
        <strain evidence="2 3">AD045</strain>
    </source>
</reference>
<dbReference type="PANTHER" id="PTHR43734">
    <property type="entry name" value="PHYTOENE DESATURASE"/>
    <property type="match status" value="1"/>
</dbReference>
<dbReference type="InterPro" id="IPR002937">
    <property type="entry name" value="Amino_oxidase"/>
</dbReference>
<organism evidence="2 3">
    <name type="scientific">Linnemannia gamsii</name>
    <dbReference type="NCBI Taxonomy" id="64522"/>
    <lineage>
        <taxon>Eukaryota</taxon>
        <taxon>Fungi</taxon>
        <taxon>Fungi incertae sedis</taxon>
        <taxon>Mucoromycota</taxon>
        <taxon>Mortierellomycotina</taxon>
        <taxon>Mortierellomycetes</taxon>
        <taxon>Mortierellales</taxon>
        <taxon>Mortierellaceae</taxon>
        <taxon>Linnemannia</taxon>
    </lineage>
</organism>
<feature type="domain" description="Amine oxidase" evidence="1">
    <location>
        <begin position="25"/>
        <end position="133"/>
    </location>
</feature>
<proteinExistence type="predicted"/>
<dbReference type="Gene3D" id="3.50.50.60">
    <property type="entry name" value="FAD/NAD(P)-binding domain"/>
    <property type="match status" value="1"/>
</dbReference>
<dbReference type="InterPro" id="IPR036188">
    <property type="entry name" value="FAD/NAD-bd_sf"/>
</dbReference>
<name>A0ABQ7KHY4_9FUNG</name>
<protein>
    <recommendedName>
        <fullName evidence="1">Amine oxidase domain-containing protein</fullName>
    </recommendedName>
</protein>
<dbReference type="Proteomes" id="UP001194696">
    <property type="component" value="Unassembled WGS sequence"/>
</dbReference>
<sequence>MQRFRIKVSRVSPQRRHAIVIGAGLGGIAAALRARALGFEVTVVERLEQIGGRARVFRRDGYTFDAGPTVITAPILLEELFALFGERLSEHVELLPVDPWYRITFPDGSHFKYGSTAEELRQAVLDFSPEDIAGYDQFMKRARALFEIGFETYGDKPFHRPLQMLRALPMILRYGGYLSVYDMWEGIPIIRVLSTL</sequence>
<evidence type="ECO:0000259" key="1">
    <source>
        <dbReference type="Pfam" id="PF01593"/>
    </source>
</evidence>
<dbReference type="Pfam" id="PF01593">
    <property type="entry name" value="Amino_oxidase"/>
    <property type="match status" value="1"/>
</dbReference>
<keyword evidence="3" id="KW-1185">Reference proteome</keyword>
<accession>A0ABQ7KHY4</accession>
<dbReference type="EMBL" id="JAAAIM010000016">
    <property type="protein sequence ID" value="KAG0298081.1"/>
    <property type="molecule type" value="Genomic_DNA"/>
</dbReference>
<dbReference type="PANTHER" id="PTHR43734:SF3">
    <property type="entry name" value="B-CAROTENE KETOLASE"/>
    <property type="match status" value="1"/>
</dbReference>
<evidence type="ECO:0000313" key="3">
    <source>
        <dbReference type="Proteomes" id="UP001194696"/>
    </source>
</evidence>
<comment type="caution">
    <text evidence="2">The sequence shown here is derived from an EMBL/GenBank/DDBJ whole genome shotgun (WGS) entry which is preliminary data.</text>
</comment>
<gene>
    <name evidence="2" type="ORF">BGZ96_002975</name>
</gene>